<dbReference type="InterPro" id="IPR006501">
    <property type="entry name" value="Pectinesterase_inhib_dom"/>
</dbReference>
<dbReference type="PANTHER" id="PTHR31080">
    <property type="entry name" value="PECTINESTERASE INHIBITOR-LIKE"/>
    <property type="match status" value="1"/>
</dbReference>
<proteinExistence type="predicted"/>
<keyword evidence="1 2" id="KW-0732">Signal</keyword>
<dbReference type="Gramene" id="TraesJUL2B03G00948890.1">
    <property type="protein sequence ID" value="TraesJUL2B03G00948890.1.CDS1"/>
    <property type="gene ID" value="TraesJUL2B03G00948890"/>
</dbReference>
<feature type="chain" id="PRO_5017371747" description="Pectinesterase inhibitor domain-containing protein" evidence="2">
    <location>
        <begin position="21"/>
        <end position="201"/>
    </location>
</feature>
<dbReference type="Gene3D" id="1.20.140.40">
    <property type="entry name" value="Invertase/pectin methylesterase inhibitor family protein"/>
    <property type="match status" value="1"/>
</dbReference>
<dbReference type="PANTHER" id="PTHR31080:SF261">
    <property type="entry name" value="OS12G0128900 PROTEIN"/>
    <property type="match status" value="1"/>
</dbReference>
<reference evidence="4" key="1">
    <citation type="submission" date="2018-08" db="EMBL/GenBank/DDBJ databases">
        <authorList>
            <person name="Rossello M."/>
        </authorList>
    </citation>
    <scope>NUCLEOTIDE SEQUENCE [LARGE SCALE GENOMIC DNA]</scope>
    <source>
        <strain evidence="4">cv. Chinese Spring</strain>
    </source>
</reference>
<dbReference type="Gramene" id="TraesCS2B02G278300.1">
    <property type="protein sequence ID" value="TraesCS2B02G278300.1.cds1"/>
    <property type="gene ID" value="TraesCS2B02G278300"/>
</dbReference>
<dbReference type="Gramene" id="TraesRN2B0100737700.1">
    <property type="protein sequence ID" value="TraesRN2B0100737700.1"/>
    <property type="gene ID" value="TraesRN2B0100737700"/>
</dbReference>
<dbReference type="Gramene" id="TraesCS2B03G0721500.1">
    <property type="protein sequence ID" value="TraesCS2B03G0721500.1.CDS1"/>
    <property type="gene ID" value="TraesCS2B03G0721500"/>
</dbReference>
<dbReference type="NCBIfam" id="TIGR01614">
    <property type="entry name" value="PME_inhib"/>
    <property type="match status" value="1"/>
</dbReference>
<dbReference type="Gramene" id="TraesROB_scaffold_088491_01G000100.1">
    <property type="protein sequence ID" value="TraesROB_scaffold_088491_01G000100.1"/>
    <property type="gene ID" value="TraesROB_scaffold_088491_01G000100"/>
</dbReference>
<evidence type="ECO:0000313" key="4">
    <source>
        <dbReference type="EnsemblPlants" id="TraesCS2B02G278300.1.cds1"/>
    </source>
</evidence>
<organism evidence="4">
    <name type="scientific">Triticum aestivum</name>
    <name type="common">Wheat</name>
    <dbReference type="NCBI Taxonomy" id="4565"/>
    <lineage>
        <taxon>Eukaryota</taxon>
        <taxon>Viridiplantae</taxon>
        <taxon>Streptophyta</taxon>
        <taxon>Embryophyta</taxon>
        <taxon>Tracheophyta</taxon>
        <taxon>Spermatophyta</taxon>
        <taxon>Magnoliopsida</taxon>
        <taxon>Liliopsida</taxon>
        <taxon>Poales</taxon>
        <taxon>Poaceae</taxon>
        <taxon>BOP clade</taxon>
        <taxon>Pooideae</taxon>
        <taxon>Triticodae</taxon>
        <taxon>Triticeae</taxon>
        <taxon>Triticinae</taxon>
        <taxon>Triticum</taxon>
    </lineage>
</organism>
<dbReference type="GO" id="GO:0004857">
    <property type="term" value="F:enzyme inhibitor activity"/>
    <property type="evidence" value="ECO:0000318"/>
    <property type="project" value="GO_Central"/>
</dbReference>
<dbReference type="GeneID" id="123041281"/>
<dbReference type="InterPro" id="IPR051955">
    <property type="entry name" value="PME_Inhibitor"/>
</dbReference>
<dbReference type="Pfam" id="PF04043">
    <property type="entry name" value="PMEI"/>
    <property type="match status" value="1"/>
</dbReference>
<dbReference type="Gramene" id="TraesCLE_scaffold_085499_01G000100.1">
    <property type="protein sequence ID" value="TraesCLE_scaffold_085499_01G000100.1"/>
    <property type="gene ID" value="TraesCLE_scaffold_085499_01G000100"/>
</dbReference>
<dbReference type="InterPro" id="IPR035513">
    <property type="entry name" value="Invertase/methylesterase_inhib"/>
</dbReference>
<accession>A0A3B6C5J9</accession>
<dbReference type="Gramene" id="TraesPARA_EIv1.0_0549890.1">
    <property type="protein sequence ID" value="TraesPARA_EIv1.0_0549890.1.CDS1"/>
    <property type="gene ID" value="TraesPARA_EIv1.0_0549890"/>
</dbReference>
<evidence type="ECO:0000313" key="5">
    <source>
        <dbReference type="Proteomes" id="UP000019116"/>
    </source>
</evidence>
<feature type="domain" description="Pectinesterase inhibitor" evidence="3">
    <location>
        <begin position="30"/>
        <end position="112"/>
    </location>
</feature>
<dbReference type="KEGG" id="taes:123041281"/>
<evidence type="ECO:0000256" key="1">
    <source>
        <dbReference type="ARBA" id="ARBA00022729"/>
    </source>
</evidence>
<dbReference type="Gramene" id="TraesWEE_scaffold_070077_01G000100.1">
    <property type="protein sequence ID" value="TraesWEE_scaffold_070077_01G000100.1"/>
    <property type="gene ID" value="TraesWEE_scaffold_070077_01G000100"/>
</dbReference>
<protein>
    <recommendedName>
        <fullName evidence="3">Pectinesterase inhibitor domain-containing protein</fullName>
    </recommendedName>
</protein>
<evidence type="ECO:0000256" key="2">
    <source>
        <dbReference type="SAM" id="SignalP"/>
    </source>
</evidence>
<dbReference type="EnsemblPlants" id="TraesCS2B02G278300.1">
    <property type="protein sequence ID" value="TraesCS2B02G278300.1.cds1"/>
    <property type="gene ID" value="TraesCS2B02G278300"/>
</dbReference>
<dbReference type="Gramene" id="TraesNOR2B03G00956710.1">
    <property type="protein sequence ID" value="TraesNOR2B03G00956710.1.CDS1"/>
    <property type="gene ID" value="TraesNOR2B03G00956710"/>
</dbReference>
<dbReference type="GO" id="GO:0009505">
    <property type="term" value="C:plant-type cell wall"/>
    <property type="evidence" value="ECO:0000318"/>
    <property type="project" value="GO_Central"/>
</dbReference>
<dbReference type="AlphaFoldDB" id="A0A3B6C5J9"/>
<dbReference type="GO" id="GO:0009827">
    <property type="term" value="P:plant-type cell wall modification"/>
    <property type="evidence" value="ECO:0000318"/>
    <property type="project" value="GO_Central"/>
</dbReference>
<feature type="signal peptide" evidence="2">
    <location>
        <begin position="1"/>
        <end position="20"/>
    </location>
</feature>
<dbReference type="Gramene" id="TraesARI2B03G00957260.1">
    <property type="protein sequence ID" value="TraesARI2B03G00957260.1.CDS1"/>
    <property type="gene ID" value="TraesARI2B03G00957260"/>
</dbReference>
<dbReference type="STRING" id="4565.A0A3B6C5J9"/>
<reference evidence="4" key="2">
    <citation type="submission" date="2018-10" db="UniProtKB">
        <authorList>
            <consortium name="EnsemblPlants"/>
        </authorList>
    </citation>
    <scope>IDENTIFICATION</scope>
</reference>
<gene>
    <name evidence="4" type="primary">LOC123041281</name>
</gene>
<dbReference type="Proteomes" id="UP000019116">
    <property type="component" value="Chromosome 2B"/>
</dbReference>
<dbReference type="Gramene" id="TraesJAG2B03G00942400.1">
    <property type="protein sequence ID" value="TraesJAG2B03G00942400.1.CDS1"/>
    <property type="gene ID" value="TraesJAG2B03G00942400"/>
</dbReference>
<dbReference type="SUPFAM" id="SSF101148">
    <property type="entry name" value="Plant invertase/pectin methylesterase inhibitor"/>
    <property type="match status" value="1"/>
</dbReference>
<evidence type="ECO:0000259" key="3">
    <source>
        <dbReference type="Pfam" id="PF04043"/>
    </source>
</evidence>
<dbReference type="RefSeq" id="XP_044319860.1">
    <property type="nucleotide sequence ID" value="XM_044463925.1"/>
</dbReference>
<sequence>MAVATPRSSLIIFFVLLVSAASLVVDGGSIVKEACAKTPQPSDCEELLKSSTATDAKTLAQAAVAAAAKTATEAATAAKAERDKLPNGKTQWRCMDSCAAGFDEAATKFKPAAGGNAAGADAQLTEVLDFVVVDEDVEKSRDWEWKWSCNECKADPTAPAGLVAKNKEFDKIMDIIPAIIKQAVAGADNSTKSDTKSKSKS</sequence>
<dbReference type="Gramene" id="TraesSYM2B03G00956500.1">
    <property type="protein sequence ID" value="TraesSYM2B03G00956500.1.CDS1"/>
    <property type="gene ID" value="TraesSYM2B03G00956500"/>
</dbReference>
<name>A0A3B6C5J9_WHEAT</name>
<keyword evidence="5" id="KW-1185">Reference proteome</keyword>
<dbReference type="Gramene" id="TraesCAD_scaffold_084965_01G000100.1">
    <property type="protein sequence ID" value="TraesCAD_scaffold_084965_01G000100.1"/>
    <property type="gene ID" value="TraesCAD_scaffold_084965_01G000100"/>
</dbReference>